<keyword evidence="2" id="KW-1185">Reference proteome</keyword>
<accession>M2S9L9</accession>
<dbReference type="HOGENOM" id="CLU_3037857_0_0_1"/>
<evidence type="ECO:0000313" key="2">
    <source>
        <dbReference type="Proteomes" id="UP000016934"/>
    </source>
</evidence>
<protein>
    <submittedName>
        <fullName evidence="1">Uncharacterized protein</fullName>
    </submittedName>
</protein>
<feature type="non-terminal residue" evidence="1">
    <location>
        <position position="1"/>
    </location>
</feature>
<dbReference type="EMBL" id="KB445643">
    <property type="protein sequence ID" value="EMD64023.1"/>
    <property type="molecule type" value="Genomic_DNA"/>
</dbReference>
<sequence length="55" mass="6339">LASHIYADNSITETLPGFVLYNITDGIKVMYLCSWFTHLLLCQDLCWQETTLEIT</sequence>
<dbReference type="RefSeq" id="XP_007699936.1">
    <property type="nucleotide sequence ID" value="XM_007701746.1"/>
</dbReference>
<reference evidence="2" key="2">
    <citation type="journal article" date="2013" name="PLoS Genet.">
        <title>Comparative genome structure, secondary metabolite, and effector coding capacity across Cochliobolus pathogens.</title>
        <authorList>
            <person name="Condon B.J."/>
            <person name="Leng Y."/>
            <person name="Wu D."/>
            <person name="Bushley K.E."/>
            <person name="Ohm R.A."/>
            <person name="Otillar R."/>
            <person name="Martin J."/>
            <person name="Schackwitz W."/>
            <person name="Grimwood J."/>
            <person name="MohdZainudin N."/>
            <person name="Xue C."/>
            <person name="Wang R."/>
            <person name="Manning V.A."/>
            <person name="Dhillon B."/>
            <person name="Tu Z.J."/>
            <person name="Steffenson B.J."/>
            <person name="Salamov A."/>
            <person name="Sun H."/>
            <person name="Lowry S."/>
            <person name="LaButti K."/>
            <person name="Han J."/>
            <person name="Copeland A."/>
            <person name="Lindquist E."/>
            <person name="Barry K."/>
            <person name="Schmutz J."/>
            <person name="Baker S.E."/>
            <person name="Ciuffetti L.M."/>
            <person name="Grigoriev I.V."/>
            <person name="Zhong S."/>
            <person name="Turgeon B.G."/>
        </authorList>
    </citation>
    <scope>NUCLEOTIDE SEQUENCE [LARGE SCALE GENOMIC DNA]</scope>
    <source>
        <strain evidence="2">ND90Pr / ATCC 201652</strain>
    </source>
</reference>
<dbReference type="OMA" id="ASHIYAD"/>
<evidence type="ECO:0000313" key="1">
    <source>
        <dbReference type="EMBL" id="EMD64023.1"/>
    </source>
</evidence>
<proteinExistence type="predicted"/>
<name>M2S9L9_COCSN</name>
<dbReference type="KEGG" id="bsc:COCSADRAFT_89186"/>
<dbReference type="Proteomes" id="UP000016934">
    <property type="component" value="Unassembled WGS sequence"/>
</dbReference>
<reference evidence="1 2" key="1">
    <citation type="journal article" date="2012" name="PLoS Pathog.">
        <title>Diverse lifestyles and strategies of plant pathogenesis encoded in the genomes of eighteen Dothideomycetes fungi.</title>
        <authorList>
            <person name="Ohm R.A."/>
            <person name="Feau N."/>
            <person name="Henrissat B."/>
            <person name="Schoch C.L."/>
            <person name="Horwitz B.A."/>
            <person name="Barry K.W."/>
            <person name="Condon B.J."/>
            <person name="Copeland A.C."/>
            <person name="Dhillon B."/>
            <person name="Glaser F."/>
            <person name="Hesse C.N."/>
            <person name="Kosti I."/>
            <person name="LaButti K."/>
            <person name="Lindquist E.A."/>
            <person name="Lucas S."/>
            <person name="Salamov A.A."/>
            <person name="Bradshaw R.E."/>
            <person name="Ciuffetti L."/>
            <person name="Hamelin R.C."/>
            <person name="Kema G.H.J."/>
            <person name="Lawrence C."/>
            <person name="Scott J.A."/>
            <person name="Spatafora J.W."/>
            <person name="Turgeon B.G."/>
            <person name="de Wit P.J.G.M."/>
            <person name="Zhong S."/>
            <person name="Goodwin S.B."/>
            <person name="Grigoriev I.V."/>
        </authorList>
    </citation>
    <scope>NUCLEOTIDE SEQUENCE [LARGE SCALE GENOMIC DNA]</scope>
    <source>
        <strain evidence="2">ND90Pr / ATCC 201652</strain>
    </source>
</reference>
<organism evidence="1 2">
    <name type="scientific">Cochliobolus sativus (strain ND90Pr / ATCC 201652)</name>
    <name type="common">Common root rot and spot blotch fungus</name>
    <name type="synonym">Bipolaris sorokiniana</name>
    <dbReference type="NCBI Taxonomy" id="665912"/>
    <lineage>
        <taxon>Eukaryota</taxon>
        <taxon>Fungi</taxon>
        <taxon>Dikarya</taxon>
        <taxon>Ascomycota</taxon>
        <taxon>Pezizomycotina</taxon>
        <taxon>Dothideomycetes</taxon>
        <taxon>Pleosporomycetidae</taxon>
        <taxon>Pleosporales</taxon>
        <taxon>Pleosporineae</taxon>
        <taxon>Pleosporaceae</taxon>
        <taxon>Bipolaris</taxon>
    </lineage>
</organism>
<dbReference type="AlphaFoldDB" id="M2S9L9"/>
<dbReference type="OrthoDB" id="5422688at2759"/>
<gene>
    <name evidence="1" type="ORF">COCSADRAFT_89186</name>
</gene>
<dbReference type="GeneID" id="19141285"/>